<sequence length="189" mass="20418">MSYAETIVLDVRIGQMPQVVSALTGRDGLAVWVSEIGALNRVVLFRTADTYDALLEGRPDVLAAIQEEPVQNVEVTSWRVISPLLPAGEHGSLYEWRCYDLKLGQVGNVEEAFAAAVPARLELSPLLCGMISIEGTPRLAHIWPYADMNARLEIRAQAVATGVWPPKIGGGLVAMENAILLPAQGSAWS</sequence>
<dbReference type="Proteomes" id="UP000031656">
    <property type="component" value="Chromosome"/>
</dbReference>
<name>A0A067Z1W1_GLUOY</name>
<dbReference type="SUPFAM" id="SSF54909">
    <property type="entry name" value="Dimeric alpha+beta barrel"/>
    <property type="match status" value="1"/>
</dbReference>
<dbReference type="RefSeq" id="WP_041110903.1">
    <property type="nucleotide sequence ID" value="NZ_CP004373.1"/>
</dbReference>
<comment type="similarity">
    <text evidence="1">Belongs to the NipSnap family.</text>
</comment>
<dbReference type="InterPro" id="IPR051557">
    <property type="entry name" value="NipSnap_domain"/>
</dbReference>
<evidence type="ECO:0000256" key="1">
    <source>
        <dbReference type="ARBA" id="ARBA00005291"/>
    </source>
</evidence>
<protein>
    <recommendedName>
        <fullName evidence="2">NIPSNAP domain-containing protein</fullName>
    </recommendedName>
</protein>
<dbReference type="Gene3D" id="3.30.70.100">
    <property type="match status" value="1"/>
</dbReference>
<dbReference type="GeneID" id="56904696"/>
<dbReference type="HOGENOM" id="CLU_085919_1_0_5"/>
<gene>
    <name evidence="3" type="ORF">GLS_c04510</name>
</gene>
<evidence type="ECO:0000313" key="3">
    <source>
        <dbReference type="EMBL" id="AHK70368.1"/>
    </source>
</evidence>
<dbReference type="InterPro" id="IPR011008">
    <property type="entry name" value="Dimeric_a/b-barrel"/>
</dbReference>
<feature type="domain" description="NIPSNAP" evidence="2">
    <location>
        <begin position="94"/>
        <end position="185"/>
    </location>
</feature>
<evidence type="ECO:0000313" key="4">
    <source>
        <dbReference type="Proteomes" id="UP000031656"/>
    </source>
</evidence>
<dbReference type="KEGG" id="goy:GLS_c04510"/>
<proteinExistence type="inferred from homology"/>
<reference evidence="3 4" key="1">
    <citation type="journal article" date="2015" name="Appl. Microbiol. Biotechnol.">
        <title>The consequence of an additional NADH dehydrogenase paralog on the growth of Gluconobacter oxydans DSM3504.</title>
        <authorList>
            <person name="Kostner D."/>
            <person name="Luchterhand B."/>
            <person name="Junker A."/>
            <person name="Volland S."/>
            <person name="Daniel R."/>
            <person name="Buchs J."/>
            <person name="Liebl W."/>
            <person name="Ehrenreich A."/>
        </authorList>
    </citation>
    <scope>NUCLEOTIDE SEQUENCE [LARGE SCALE GENOMIC DNA]</scope>
    <source>
        <strain evidence="3">DSM 3504</strain>
    </source>
</reference>
<dbReference type="PANTHER" id="PTHR21017">
    <property type="entry name" value="NIPSNAP-RELATED"/>
    <property type="match status" value="1"/>
</dbReference>
<dbReference type="PANTHER" id="PTHR21017:SF17">
    <property type="entry name" value="PROTEIN NIPSNAP"/>
    <property type="match status" value="1"/>
</dbReference>
<organism evidence="3 4">
    <name type="scientific">Gluconobacter oxydans DSM 3504</name>
    <dbReference type="NCBI Taxonomy" id="1288313"/>
    <lineage>
        <taxon>Bacteria</taxon>
        <taxon>Pseudomonadati</taxon>
        <taxon>Pseudomonadota</taxon>
        <taxon>Alphaproteobacteria</taxon>
        <taxon>Acetobacterales</taxon>
        <taxon>Acetobacteraceae</taxon>
        <taxon>Gluconobacter</taxon>
    </lineage>
</organism>
<dbReference type="Pfam" id="PF07978">
    <property type="entry name" value="NIPSNAP"/>
    <property type="match status" value="1"/>
</dbReference>
<dbReference type="AlphaFoldDB" id="A0A067Z1W1"/>
<evidence type="ECO:0000259" key="2">
    <source>
        <dbReference type="Pfam" id="PF07978"/>
    </source>
</evidence>
<dbReference type="InterPro" id="IPR012577">
    <property type="entry name" value="NIPSNAP"/>
</dbReference>
<dbReference type="EMBL" id="CP004373">
    <property type="protein sequence ID" value="AHK70368.1"/>
    <property type="molecule type" value="Genomic_DNA"/>
</dbReference>
<accession>A0A067Z1W1</accession>